<keyword evidence="3" id="KW-0804">Transcription</keyword>
<dbReference type="GO" id="GO:0003700">
    <property type="term" value="F:DNA-binding transcription factor activity"/>
    <property type="evidence" value="ECO:0007669"/>
    <property type="project" value="TreeGrafter"/>
</dbReference>
<name>A0A4D7B5X1_9HYPH</name>
<dbReference type="InterPro" id="IPR050397">
    <property type="entry name" value="Env_Response_Regulators"/>
</dbReference>
<dbReference type="Gene3D" id="1.10.10.10">
    <property type="entry name" value="Winged helix-like DNA-binding domain superfamily/Winged helix DNA-binding domain"/>
    <property type="match status" value="1"/>
</dbReference>
<dbReference type="PROSITE" id="PS51063">
    <property type="entry name" value="HTH_CRP_2"/>
    <property type="match status" value="1"/>
</dbReference>
<keyword evidence="1" id="KW-0805">Transcription regulation</keyword>
<reference evidence="6 7" key="1">
    <citation type="submission" date="2019-04" db="EMBL/GenBank/DDBJ databases">
        <title>Phreatobacter aquaticus sp. nov.</title>
        <authorList>
            <person name="Choi A."/>
        </authorList>
    </citation>
    <scope>NUCLEOTIDE SEQUENCE [LARGE SCALE GENOMIC DNA]</scope>
    <source>
        <strain evidence="6 7">KCTC 52518</strain>
    </source>
</reference>
<accession>A0A4D7B5X1</accession>
<protein>
    <submittedName>
        <fullName evidence="6">Crp/Fnr family transcriptional regulator</fullName>
    </submittedName>
</protein>
<dbReference type="InterPro" id="IPR000595">
    <property type="entry name" value="cNMP-bd_dom"/>
</dbReference>
<dbReference type="SUPFAM" id="SSF46785">
    <property type="entry name" value="Winged helix' DNA-binding domain"/>
    <property type="match status" value="1"/>
</dbReference>
<keyword evidence="7" id="KW-1185">Reference proteome</keyword>
<sequence length="237" mass="25241">MPTASPRLDDFANAAPAGRPHFFAALPSDMTSRLLDRAMPVKLDPGQVLFLAGDPGDGCYLIDDGLLKVELASENGIQRILALLRPGSVVGELSLIDGHPRSASVSALKAARLRFIPRIAFDDLVARDAAICRAIAVLLAGRLRDTNLALATANFMAVKGRVAVALVALAEGFGQDVGSGRILIKVKLGQADIAAMAGVSRETASRMLNDWLRRGDISRLAGYYCLERPQVITRAAR</sequence>
<dbReference type="Pfam" id="PF00027">
    <property type="entry name" value="cNMP_binding"/>
    <property type="match status" value="1"/>
</dbReference>
<dbReference type="InterPro" id="IPR018490">
    <property type="entry name" value="cNMP-bd_dom_sf"/>
</dbReference>
<dbReference type="SMART" id="SM00100">
    <property type="entry name" value="cNMP"/>
    <property type="match status" value="1"/>
</dbReference>
<evidence type="ECO:0000259" key="4">
    <source>
        <dbReference type="PROSITE" id="PS50042"/>
    </source>
</evidence>
<dbReference type="SUPFAM" id="SSF51206">
    <property type="entry name" value="cAMP-binding domain-like"/>
    <property type="match status" value="1"/>
</dbReference>
<dbReference type="InterPro" id="IPR012318">
    <property type="entry name" value="HTH_CRP"/>
</dbReference>
<organism evidence="6 7">
    <name type="scientific">Phreatobacter stygius</name>
    <dbReference type="NCBI Taxonomy" id="1940610"/>
    <lineage>
        <taxon>Bacteria</taxon>
        <taxon>Pseudomonadati</taxon>
        <taxon>Pseudomonadota</taxon>
        <taxon>Alphaproteobacteria</taxon>
        <taxon>Hyphomicrobiales</taxon>
        <taxon>Phreatobacteraceae</taxon>
        <taxon>Phreatobacter</taxon>
    </lineage>
</organism>
<dbReference type="InterPro" id="IPR036388">
    <property type="entry name" value="WH-like_DNA-bd_sf"/>
</dbReference>
<evidence type="ECO:0000259" key="5">
    <source>
        <dbReference type="PROSITE" id="PS51063"/>
    </source>
</evidence>
<keyword evidence="2" id="KW-0238">DNA-binding</keyword>
<dbReference type="Pfam" id="PF13545">
    <property type="entry name" value="HTH_Crp_2"/>
    <property type="match status" value="1"/>
</dbReference>
<dbReference type="Proteomes" id="UP000298781">
    <property type="component" value="Chromosome"/>
</dbReference>
<dbReference type="CDD" id="cd00038">
    <property type="entry name" value="CAP_ED"/>
    <property type="match status" value="1"/>
</dbReference>
<dbReference type="PANTHER" id="PTHR24567">
    <property type="entry name" value="CRP FAMILY TRANSCRIPTIONAL REGULATORY PROTEIN"/>
    <property type="match status" value="1"/>
</dbReference>
<dbReference type="RefSeq" id="WP_136960565.1">
    <property type="nucleotide sequence ID" value="NZ_CP039690.1"/>
</dbReference>
<dbReference type="InterPro" id="IPR014710">
    <property type="entry name" value="RmlC-like_jellyroll"/>
</dbReference>
<feature type="domain" description="HTH crp-type" evidence="5">
    <location>
        <begin position="156"/>
        <end position="230"/>
    </location>
</feature>
<dbReference type="InterPro" id="IPR018488">
    <property type="entry name" value="cNMP-bd_CS"/>
</dbReference>
<dbReference type="OrthoDB" id="3525895at2"/>
<dbReference type="InterPro" id="IPR036390">
    <property type="entry name" value="WH_DNA-bd_sf"/>
</dbReference>
<dbReference type="SMART" id="SM00419">
    <property type="entry name" value="HTH_CRP"/>
    <property type="match status" value="1"/>
</dbReference>
<dbReference type="GO" id="GO:0003677">
    <property type="term" value="F:DNA binding"/>
    <property type="evidence" value="ECO:0007669"/>
    <property type="project" value="UniProtKB-KW"/>
</dbReference>
<gene>
    <name evidence="6" type="ORF">E8M01_13355</name>
</gene>
<feature type="domain" description="Cyclic nucleotide-binding" evidence="4">
    <location>
        <begin position="22"/>
        <end position="133"/>
    </location>
</feature>
<dbReference type="PANTHER" id="PTHR24567:SF74">
    <property type="entry name" value="HTH-TYPE TRANSCRIPTIONAL REGULATOR ARCR"/>
    <property type="match status" value="1"/>
</dbReference>
<dbReference type="GO" id="GO:0005829">
    <property type="term" value="C:cytosol"/>
    <property type="evidence" value="ECO:0007669"/>
    <property type="project" value="TreeGrafter"/>
</dbReference>
<dbReference type="AlphaFoldDB" id="A0A4D7B5X1"/>
<dbReference type="Gene3D" id="2.60.120.10">
    <property type="entry name" value="Jelly Rolls"/>
    <property type="match status" value="1"/>
</dbReference>
<dbReference type="KEGG" id="pstg:E8M01_13355"/>
<dbReference type="PROSITE" id="PS00889">
    <property type="entry name" value="CNMP_BINDING_2"/>
    <property type="match status" value="1"/>
</dbReference>
<evidence type="ECO:0000256" key="2">
    <source>
        <dbReference type="ARBA" id="ARBA00023125"/>
    </source>
</evidence>
<evidence type="ECO:0000313" key="7">
    <source>
        <dbReference type="Proteomes" id="UP000298781"/>
    </source>
</evidence>
<dbReference type="PROSITE" id="PS50042">
    <property type="entry name" value="CNMP_BINDING_3"/>
    <property type="match status" value="1"/>
</dbReference>
<evidence type="ECO:0000313" key="6">
    <source>
        <dbReference type="EMBL" id="QCI65116.1"/>
    </source>
</evidence>
<proteinExistence type="predicted"/>
<evidence type="ECO:0000256" key="1">
    <source>
        <dbReference type="ARBA" id="ARBA00023015"/>
    </source>
</evidence>
<evidence type="ECO:0000256" key="3">
    <source>
        <dbReference type="ARBA" id="ARBA00023163"/>
    </source>
</evidence>
<dbReference type="EMBL" id="CP039690">
    <property type="protein sequence ID" value="QCI65116.1"/>
    <property type="molecule type" value="Genomic_DNA"/>
</dbReference>